<reference evidence="2 3" key="1">
    <citation type="submission" date="2015-09" db="EMBL/GenBank/DDBJ databases">
        <title>Identification and resolution of microdiversity through metagenomic sequencing of parallel consortia.</title>
        <authorList>
            <person name="Nelson W.C."/>
            <person name="Romine M.F."/>
            <person name="Lindemann S.R."/>
        </authorList>
    </citation>
    <scope>NUCLEOTIDE SEQUENCE [LARGE SCALE GENOMIC DNA]</scope>
    <source>
        <strain evidence="2">HL-91</strain>
    </source>
</reference>
<dbReference type="PANTHER" id="PTHR34290">
    <property type="entry name" value="SI:CH73-390P7.2"/>
    <property type="match status" value="1"/>
</dbReference>
<name>A0A0P7WZH6_9RHOB</name>
<dbReference type="Pfam" id="PF04134">
    <property type="entry name" value="DCC1-like"/>
    <property type="match status" value="1"/>
</dbReference>
<protein>
    <submittedName>
        <fullName evidence="1">Predicted thiol-disulfide oxidoreductase YuxK, DCC family</fullName>
    </submittedName>
</protein>
<keyword evidence="4" id="KW-1185">Reference proteome</keyword>
<evidence type="ECO:0000313" key="1">
    <source>
        <dbReference type="EMBL" id="CUX80374.1"/>
    </source>
</evidence>
<dbReference type="EMBL" id="FBYC01000004">
    <property type="protein sequence ID" value="CUX80374.1"/>
    <property type="molecule type" value="Genomic_DNA"/>
</dbReference>
<dbReference type="GO" id="GO:0015035">
    <property type="term" value="F:protein-disulfide reductase activity"/>
    <property type="evidence" value="ECO:0007669"/>
    <property type="project" value="InterPro"/>
</dbReference>
<organism evidence="2 3">
    <name type="scientific">Roseibaca calidilacus</name>
    <dbReference type="NCBI Taxonomy" id="1666912"/>
    <lineage>
        <taxon>Bacteria</taxon>
        <taxon>Pseudomonadati</taxon>
        <taxon>Pseudomonadota</taxon>
        <taxon>Alphaproteobacteria</taxon>
        <taxon>Rhodobacterales</taxon>
        <taxon>Paracoccaceae</taxon>
        <taxon>Roseinatronobacter</taxon>
    </lineage>
</organism>
<dbReference type="PANTHER" id="PTHR34290:SF2">
    <property type="entry name" value="OS04G0668800 PROTEIN"/>
    <property type="match status" value="1"/>
</dbReference>
<dbReference type="OrthoDB" id="9801773at2"/>
<dbReference type="AlphaFoldDB" id="A0A0P7WZH6"/>
<reference evidence="1 4" key="2">
    <citation type="submission" date="2016-01" db="EMBL/GenBank/DDBJ databases">
        <authorList>
            <person name="Varghese N."/>
        </authorList>
    </citation>
    <scope>NUCLEOTIDE SEQUENCE [LARGE SCALE GENOMIC DNA]</scope>
    <source>
        <strain evidence="1 4">HL-91</strain>
    </source>
</reference>
<dbReference type="STRING" id="1666912.Ga0058931_1083"/>
<dbReference type="Proteomes" id="UP000050413">
    <property type="component" value="Unassembled WGS sequence"/>
</dbReference>
<dbReference type="Proteomes" id="UP000182045">
    <property type="component" value="Unassembled WGS sequence"/>
</dbReference>
<sequence>MTEILYNGRCPICSAEIAHYRARAAATGADLHFTDLNTAPLDGWGISADQAMRRLHARHDGRILSGFPAFLLIWQALPRWRWLARLVGLPGLRSLVGIVYDKLAAPILYRLHLRREARRKAC</sequence>
<gene>
    <name evidence="1" type="ORF">Ga0058931_1083</name>
    <name evidence="2" type="ORF">HLUCCA05_13110</name>
</gene>
<proteinExistence type="predicted"/>
<evidence type="ECO:0000313" key="3">
    <source>
        <dbReference type="Proteomes" id="UP000050413"/>
    </source>
</evidence>
<dbReference type="InterPro" id="IPR007263">
    <property type="entry name" value="DCC1-like"/>
</dbReference>
<dbReference type="InterPro" id="IPR044691">
    <property type="entry name" value="DCC1_Trx"/>
</dbReference>
<accession>A0A0P7WZH6</accession>
<comment type="caution">
    <text evidence="2">The sequence shown here is derived from an EMBL/GenBank/DDBJ whole genome shotgun (WGS) entry which is preliminary data.</text>
</comment>
<dbReference type="EMBL" id="LJSG01000010">
    <property type="protein sequence ID" value="KPP92957.1"/>
    <property type="molecule type" value="Genomic_DNA"/>
</dbReference>
<evidence type="ECO:0000313" key="4">
    <source>
        <dbReference type="Proteomes" id="UP000182045"/>
    </source>
</evidence>
<evidence type="ECO:0000313" key="2">
    <source>
        <dbReference type="EMBL" id="KPP92957.1"/>
    </source>
</evidence>
<dbReference type="RefSeq" id="WP_072245429.1">
    <property type="nucleotide sequence ID" value="NZ_FBYC01000004.1"/>
</dbReference>